<protein>
    <submittedName>
        <fullName evidence="3">Prepilin-type N-terminal cleavage/methylation domain-containing protein</fullName>
    </submittedName>
</protein>
<keyword evidence="2" id="KW-0812">Transmembrane</keyword>
<dbReference type="PROSITE" id="PS00409">
    <property type="entry name" value="PROKAR_NTER_METHYL"/>
    <property type="match status" value="1"/>
</dbReference>
<keyword evidence="1" id="KW-0488">Methylation</keyword>
<dbReference type="InterPro" id="IPR031982">
    <property type="entry name" value="PilE-like"/>
</dbReference>
<feature type="transmembrane region" description="Helical" evidence="2">
    <location>
        <begin position="6"/>
        <end position="27"/>
    </location>
</feature>
<dbReference type="Proteomes" id="UP000325788">
    <property type="component" value="Unassembled WGS sequence"/>
</dbReference>
<organism evidence="3 4">
    <name type="scientific">Acinetobacter tandoii</name>
    <dbReference type="NCBI Taxonomy" id="202954"/>
    <lineage>
        <taxon>Bacteria</taxon>
        <taxon>Pseudomonadati</taxon>
        <taxon>Pseudomonadota</taxon>
        <taxon>Gammaproteobacteria</taxon>
        <taxon>Moraxellales</taxon>
        <taxon>Moraxellaceae</taxon>
        <taxon>Acinetobacter</taxon>
    </lineage>
</organism>
<dbReference type="PANTHER" id="PTHR30093:SF47">
    <property type="entry name" value="TYPE IV PILUS NON-CORE MINOR PILIN PILE"/>
    <property type="match status" value="1"/>
</dbReference>
<dbReference type="NCBIfam" id="TIGR02532">
    <property type="entry name" value="IV_pilin_GFxxxE"/>
    <property type="match status" value="1"/>
</dbReference>
<reference evidence="3 4" key="1">
    <citation type="submission" date="2019-09" db="EMBL/GenBank/DDBJ databases">
        <title>Draft genome sequence of Acinetobacter tandoii W4-4-4 isolated from environmental water sample.</title>
        <authorList>
            <person name="Wee S.K."/>
            <person name="Yan B."/>
            <person name="Mustaffa S.B."/>
            <person name="Yap E.P.H."/>
        </authorList>
    </citation>
    <scope>NUCLEOTIDE SEQUENCE [LARGE SCALE GENOMIC DNA]</scope>
    <source>
        <strain evidence="3 4">W4-4-4</strain>
    </source>
</reference>
<dbReference type="RefSeq" id="WP_151504383.1">
    <property type="nucleotide sequence ID" value="NZ_VXLD01000003.1"/>
</dbReference>
<comment type="caution">
    <text evidence="3">The sequence shown here is derived from an EMBL/GenBank/DDBJ whole genome shotgun (WGS) entry which is preliminary data.</text>
</comment>
<sequence length="147" mass="15760">MKGFTLIELMIVVAIIGILAAIAYPSYTGYKVRVQRADAQAEMLQVARSLANYKLANSNFAGRTLSNVHGSAQTSDGMYDFTLTDRNNVALTNSSANTNGWLLIATPKSGTVQDGNGVICLNDQGQKYWSKAATTCVLSASSTWDGR</sequence>
<dbReference type="GO" id="GO:0015627">
    <property type="term" value="C:type II protein secretion system complex"/>
    <property type="evidence" value="ECO:0007669"/>
    <property type="project" value="InterPro"/>
</dbReference>
<dbReference type="Pfam" id="PF07963">
    <property type="entry name" value="N_methyl"/>
    <property type="match status" value="1"/>
</dbReference>
<dbReference type="Gene3D" id="3.30.700.10">
    <property type="entry name" value="Glycoprotein, Type 4 Pilin"/>
    <property type="match status" value="1"/>
</dbReference>
<dbReference type="SUPFAM" id="SSF54523">
    <property type="entry name" value="Pili subunits"/>
    <property type="match status" value="1"/>
</dbReference>
<dbReference type="AlphaFoldDB" id="A0A5N4WPN6"/>
<dbReference type="GO" id="GO:0043683">
    <property type="term" value="P:type IV pilus assembly"/>
    <property type="evidence" value="ECO:0007669"/>
    <property type="project" value="InterPro"/>
</dbReference>
<accession>A0A5N4WPN6</accession>
<dbReference type="InterPro" id="IPR045584">
    <property type="entry name" value="Pilin-like"/>
</dbReference>
<keyword evidence="2" id="KW-1133">Transmembrane helix</keyword>
<gene>
    <name evidence="3" type="ORF">F4W09_06725</name>
</gene>
<dbReference type="InterPro" id="IPR000983">
    <property type="entry name" value="Bac_GSPG_pilin"/>
</dbReference>
<proteinExistence type="predicted"/>
<evidence type="ECO:0000313" key="4">
    <source>
        <dbReference type="Proteomes" id="UP000325788"/>
    </source>
</evidence>
<dbReference type="PANTHER" id="PTHR30093">
    <property type="entry name" value="GENERAL SECRETION PATHWAY PROTEIN G"/>
    <property type="match status" value="1"/>
</dbReference>
<evidence type="ECO:0000256" key="1">
    <source>
        <dbReference type="ARBA" id="ARBA00022481"/>
    </source>
</evidence>
<dbReference type="EMBL" id="VXLD01000003">
    <property type="protein sequence ID" value="KAB1856675.1"/>
    <property type="molecule type" value="Genomic_DNA"/>
</dbReference>
<name>A0A5N4WPN6_9GAMM</name>
<evidence type="ECO:0000313" key="3">
    <source>
        <dbReference type="EMBL" id="KAB1856675.1"/>
    </source>
</evidence>
<evidence type="ECO:0000256" key="2">
    <source>
        <dbReference type="SAM" id="Phobius"/>
    </source>
</evidence>
<dbReference type="PRINTS" id="PR00813">
    <property type="entry name" value="BCTERIALGSPG"/>
</dbReference>
<dbReference type="InterPro" id="IPR012902">
    <property type="entry name" value="N_methyl_site"/>
</dbReference>
<keyword evidence="2" id="KW-0472">Membrane</keyword>
<dbReference type="Pfam" id="PF16732">
    <property type="entry name" value="ComP_DUS"/>
    <property type="match status" value="1"/>
</dbReference>
<dbReference type="GO" id="GO:0015628">
    <property type="term" value="P:protein secretion by the type II secretion system"/>
    <property type="evidence" value="ECO:0007669"/>
    <property type="project" value="InterPro"/>
</dbReference>